<keyword evidence="2" id="KW-0813">Transport</keyword>
<proteinExistence type="predicted"/>
<feature type="transmembrane region" description="Helical" evidence="7">
    <location>
        <begin position="401"/>
        <end position="419"/>
    </location>
</feature>
<dbReference type="InParanoid" id="A0A067PGP2"/>
<evidence type="ECO:0008006" key="10">
    <source>
        <dbReference type="Google" id="ProtNLM"/>
    </source>
</evidence>
<dbReference type="SUPFAM" id="SSF103473">
    <property type="entry name" value="MFS general substrate transporter"/>
    <property type="match status" value="1"/>
</dbReference>
<protein>
    <recommendedName>
        <fullName evidence="10">Major facilitator superfamily (MFS) profile domain-containing protein</fullName>
    </recommendedName>
</protein>
<evidence type="ECO:0000256" key="1">
    <source>
        <dbReference type="ARBA" id="ARBA00004141"/>
    </source>
</evidence>
<gene>
    <name evidence="8" type="ORF">JAAARDRAFT_38701</name>
</gene>
<feature type="region of interest" description="Disordered" evidence="6">
    <location>
        <begin position="1"/>
        <end position="20"/>
    </location>
</feature>
<comment type="subcellular location">
    <subcellularLocation>
        <location evidence="1">Membrane</location>
        <topology evidence="1">Multi-pass membrane protein</topology>
    </subcellularLocation>
</comment>
<dbReference type="Gene3D" id="1.20.1250.20">
    <property type="entry name" value="MFS general substrate transporter like domains"/>
    <property type="match status" value="1"/>
</dbReference>
<dbReference type="Proteomes" id="UP000027265">
    <property type="component" value="Unassembled WGS sequence"/>
</dbReference>
<keyword evidence="9" id="KW-1185">Reference proteome</keyword>
<dbReference type="InterPro" id="IPR036259">
    <property type="entry name" value="MFS_trans_sf"/>
</dbReference>
<dbReference type="OrthoDB" id="28755at2759"/>
<keyword evidence="4 7" id="KW-1133">Transmembrane helix</keyword>
<dbReference type="PANTHER" id="PTHR19432">
    <property type="entry name" value="SUGAR TRANSPORTER"/>
    <property type="match status" value="1"/>
</dbReference>
<dbReference type="AlphaFoldDB" id="A0A067PGP2"/>
<evidence type="ECO:0000256" key="5">
    <source>
        <dbReference type="ARBA" id="ARBA00023136"/>
    </source>
</evidence>
<dbReference type="GO" id="GO:0008506">
    <property type="term" value="F:sucrose:proton symporter activity"/>
    <property type="evidence" value="ECO:0007669"/>
    <property type="project" value="TreeGrafter"/>
</dbReference>
<feature type="transmembrane region" description="Helical" evidence="7">
    <location>
        <begin position="536"/>
        <end position="556"/>
    </location>
</feature>
<feature type="transmembrane region" description="Helical" evidence="7">
    <location>
        <begin position="329"/>
        <end position="350"/>
    </location>
</feature>
<dbReference type="EMBL" id="KL197730">
    <property type="protein sequence ID" value="KDQ54088.1"/>
    <property type="molecule type" value="Genomic_DNA"/>
</dbReference>
<dbReference type="HOGENOM" id="CLU_018303_0_0_1"/>
<feature type="transmembrane region" description="Helical" evidence="7">
    <location>
        <begin position="215"/>
        <end position="237"/>
    </location>
</feature>
<sequence length="641" mass="69694">MTGFSALAAAKPGEREDGSQLRGASKILGPRWLQMPNLTIGFLGVQILWSVEMSYASPYLLSLGLKKSFMAIVLIAGPLSGLIVQPIVGVLSDNSKSRFGRRRPYMLSGVAICVLALLLLGFTRQFAGIFTLPDTTTNDILTIWLAILSIYCIDFSVNIVQAVDRALLVDTLPTSEQASGNAWAARMHGIGSITGFFVGNIDLTSIFPMLGKTELGVLSILTVIVLIITHLSMSYCVKEKVLVAPTTQAEKGAVAKLKLFWDTMFKLPRVIRQICFIQFFSVLGRFPVFFYATVYVGELYKRANPLSADADDSAIERWDAEATRLGTRAMLYSALLSLVTTFLAPLFAYGEEAEKERNGNKWFEAKSPPACKVHLAILWAVSDLLFSCCMGATLFTSSVTGATILISLTGFSMAITHWVPFSLLGEAIRSDAAPLSEGSDLDDESILLRDTNNLRFGDSPCRDGSLEETRFLLVEEGKEDEEKEGKDGMSGRSSVSMEGGSGELRVREDTHLEGAKEVGGGDLSAKAGVILGIHNIFIVIPQFLMTGLSSIIFAIFEPTKSVIHHRHAGVTQSIDNVTLAAPANTTLNHLLFLRDEDGDRVDQAGGPNSVAIIFRLGGIAAAVAFVLCLRLSRELKRRRNY</sequence>
<evidence type="ECO:0000256" key="4">
    <source>
        <dbReference type="ARBA" id="ARBA00022989"/>
    </source>
</evidence>
<dbReference type="GO" id="GO:0005886">
    <property type="term" value="C:plasma membrane"/>
    <property type="evidence" value="ECO:0007669"/>
    <property type="project" value="TreeGrafter"/>
</dbReference>
<feature type="region of interest" description="Disordered" evidence="6">
    <location>
        <begin position="476"/>
        <end position="506"/>
    </location>
</feature>
<name>A0A067PGP2_9AGAM</name>
<organism evidence="8 9">
    <name type="scientific">Jaapia argillacea MUCL 33604</name>
    <dbReference type="NCBI Taxonomy" id="933084"/>
    <lineage>
        <taxon>Eukaryota</taxon>
        <taxon>Fungi</taxon>
        <taxon>Dikarya</taxon>
        <taxon>Basidiomycota</taxon>
        <taxon>Agaricomycotina</taxon>
        <taxon>Agaricomycetes</taxon>
        <taxon>Agaricomycetidae</taxon>
        <taxon>Jaapiales</taxon>
        <taxon>Jaapiaceae</taxon>
        <taxon>Jaapia</taxon>
    </lineage>
</organism>
<dbReference type="PANTHER" id="PTHR19432:SF91">
    <property type="entry name" value="GENERAL ALPHA-GLUCOSIDE PERMEASE"/>
    <property type="match status" value="1"/>
</dbReference>
<feature type="transmembrane region" description="Helical" evidence="7">
    <location>
        <begin position="612"/>
        <end position="631"/>
    </location>
</feature>
<feature type="transmembrane region" description="Helical" evidence="7">
    <location>
        <begin position="274"/>
        <end position="296"/>
    </location>
</feature>
<keyword evidence="3 7" id="KW-0812">Transmembrane</keyword>
<dbReference type="Pfam" id="PF07690">
    <property type="entry name" value="MFS_1"/>
    <property type="match status" value="1"/>
</dbReference>
<feature type="transmembrane region" description="Helical" evidence="7">
    <location>
        <begin position="183"/>
        <end position="203"/>
    </location>
</feature>
<feature type="transmembrane region" description="Helical" evidence="7">
    <location>
        <begin position="32"/>
        <end position="49"/>
    </location>
</feature>
<evidence type="ECO:0000313" key="9">
    <source>
        <dbReference type="Proteomes" id="UP000027265"/>
    </source>
</evidence>
<evidence type="ECO:0000256" key="2">
    <source>
        <dbReference type="ARBA" id="ARBA00022448"/>
    </source>
</evidence>
<dbReference type="InterPro" id="IPR011701">
    <property type="entry name" value="MFS"/>
</dbReference>
<accession>A0A067PGP2</accession>
<feature type="transmembrane region" description="Helical" evidence="7">
    <location>
        <begin position="104"/>
        <end position="123"/>
    </location>
</feature>
<feature type="transmembrane region" description="Helical" evidence="7">
    <location>
        <begin position="69"/>
        <end position="92"/>
    </location>
</feature>
<feature type="transmembrane region" description="Helical" evidence="7">
    <location>
        <begin position="143"/>
        <end position="163"/>
    </location>
</feature>
<dbReference type="FunCoup" id="A0A067PGP2">
    <property type="interactions" value="61"/>
</dbReference>
<keyword evidence="5 7" id="KW-0472">Membrane</keyword>
<evidence type="ECO:0000313" key="8">
    <source>
        <dbReference type="EMBL" id="KDQ54088.1"/>
    </source>
</evidence>
<evidence type="ECO:0000256" key="3">
    <source>
        <dbReference type="ARBA" id="ARBA00022692"/>
    </source>
</evidence>
<reference evidence="9" key="1">
    <citation type="journal article" date="2014" name="Proc. Natl. Acad. Sci. U.S.A.">
        <title>Extensive sampling of basidiomycete genomes demonstrates inadequacy of the white-rot/brown-rot paradigm for wood decay fungi.</title>
        <authorList>
            <person name="Riley R."/>
            <person name="Salamov A.A."/>
            <person name="Brown D.W."/>
            <person name="Nagy L.G."/>
            <person name="Floudas D."/>
            <person name="Held B.W."/>
            <person name="Levasseur A."/>
            <person name="Lombard V."/>
            <person name="Morin E."/>
            <person name="Otillar R."/>
            <person name="Lindquist E.A."/>
            <person name="Sun H."/>
            <person name="LaButti K.M."/>
            <person name="Schmutz J."/>
            <person name="Jabbour D."/>
            <person name="Luo H."/>
            <person name="Baker S.E."/>
            <person name="Pisabarro A.G."/>
            <person name="Walton J.D."/>
            <person name="Blanchette R.A."/>
            <person name="Henrissat B."/>
            <person name="Martin F."/>
            <person name="Cullen D."/>
            <person name="Hibbett D.S."/>
            <person name="Grigoriev I.V."/>
        </authorList>
    </citation>
    <scope>NUCLEOTIDE SEQUENCE [LARGE SCALE GENOMIC DNA]</scope>
    <source>
        <strain evidence="9">MUCL 33604</strain>
    </source>
</reference>
<feature type="transmembrane region" description="Helical" evidence="7">
    <location>
        <begin position="371"/>
        <end position="395"/>
    </location>
</feature>
<evidence type="ECO:0000256" key="7">
    <source>
        <dbReference type="SAM" id="Phobius"/>
    </source>
</evidence>
<evidence type="ECO:0000256" key="6">
    <source>
        <dbReference type="SAM" id="MobiDB-lite"/>
    </source>
</evidence>